<dbReference type="InParanoid" id="A0A7M7PIR2"/>
<feature type="compositionally biased region" description="Low complexity" evidence="2">
    <location>
        <begin position="35"/>
        <end position="47"/>
    </location>
</feature>
<evidence type="ECO:0000256" key="2">
    <source>
        <dbReference type="SAM" id="MobiDB-lite"/>
    </source>
</evidence>
<dbReference type="GO" id="GO:0005929">
    <property type="term" value="C:cilium"/>
    <property type="evidence" value="ECO:0000318"/>
    <property type="project" value="GO_Central"/>
</dbReference>
<dbReference type="OrthoDB" id="444379at2759"/>
<reference evidence="3" key="2">
    <citation type="submission" date="2021-01" db="UniProtKB">
        <authorList>
            <consortium name="EnsemblMetazoa"/>
        </authorList>
    </citation>
    <scope>IDENTIFICATION</scope>
</reference>
<name>A0A7M7PIR2_STRPU</name>
<dbReference type="InterPro" id="IPR029602">
    <property type="entry name" value="IFT74"/>
</dbReference>
<feature type="region of interest" description="Disordered" evidence="2">
    <location>
        <begin position="1"/>
        <end position="57"/>
    </location>
</feature>
<evidence type="ECO:0000256" key="1">
    <source>
        <dbReference type="SAM" id="Coils"/>
    </source>
</evidence>
<dbReference type="AlphaFoldDB" id="A0A7M7PIR2"/>
<feature type="coiled-coil region" evidence="1">
    <location>
        <begin position="97"/>
        <end position="185"/>
    </location>
</feature>
<sequence>MNRPPSGSGRKPTAAGMRPPSGLRQPPPGTAMRMPPGTGAPGTARPGTRGGAGPSTGAVLNANINVTDRPTTQQGLGGLKTGKKGPSRVVMDKSYFLGLLRTKMNELTTENNKLQREIDRINEENNSFLSYEKKAESVAGEIKELQGQLGDYNTLVDKLNTDTEMDEVQEDYNQLKVENDLESKNIDTIFTTRQETESQITQVDVEIQQCRRMADTLVDDMKPQMRSKYQNLKVKNETLLRQLEERQQEIDSLSTKKDSLEDELQHSQVKQEAVRLYEQLHELEDKKSQLIAEEQSRGTPAEEREKLLKQVKEDNQEIGSMERQIKEIKEKLEETMEEISQLDVDLEEHQGEKNLKYKELKKREESMNEFLNTFESAKKEEVERRGTSEETVVTLLSHMSRNLGRQKHMPTPKELARMQDDLSFKQTEMHKSEATASGLTGESGRLQMDLQKVEQLEGKITAELENLKVRIKEMEEELKTFSNLDTLQQTADQKKKKLQEDKITLARRRDVFKKSVQLLSSQYEALKTQLNDNETHSQLGNLERKWQHYEQNNFVMKEFIAAKGMESDYRPLVSKVRDQVGDYNRMLQDILIKGVQR</sequence>
<accession>A0A7M7PIR2</accession>
<proteinExistence type="predicted"/>
<organism evidence="3 4">
    <name type="scientific">Strongylocentrotus purpuratus</name>
    <name type="common">Purple sea urchin</name>
    <dbReference type="NCBI Taxonomy" id="7668"/>
    <lineage>
        <taxon>Eukaryota</taxon>
        <taxon>Metazoa</taxon>
        <taxon>Echinodermata</taxon>
        <taxon>Eleutherozoa</taxon>
        <taxon>Echinozoa</taxon>
        <taxon>Echinoidea</taxon>
        <taxon>Euechinoidea</taxon>
        <taxon>Echinacea</taxon>
        <taxon>Camarodonta</taxon>
        <taxon>Echinidea</taxon>
        <taxon>Strongylocentrotidae</taxon>
        <taxon>Strongylocentrotus</taxon>
    </lineage>
</organism>
<feature type="coiled-coil region" evidence="1">
    <location>
        <begin position="229"/>
        <end position="380"/>
    </location>
</feature>
<dbReference type="CTD" id="80173"/>
<dbReference type="KEGG" id="spu:585028"/>
<dbReference type="OMA" id="RYWEELM"/>
<dbReference type="GO" id="GO:0048487">
    <property type="term" value="F:beta-tubulin binding"/>
    <property type="evidence" value="ECO:0000318"/>
    <property type="project" value="GO_Central"/>
</dbReference>
<dbReference type="PANTHER" id="PTHR31432">
    <property type="entry name" value="INTRAFLAGELLAR TRANSPORT PROTEIN 74 HOMOLOG"/>
    <property type="match status" value="1"/>
</dbReference>
<dbReference type="PANTHER" id="PTHR31432:SF0">
    <property type="entry name" value="INTRAFLAGELLAR TRANSPORT PROTEIN 74 HOMOLOG"/>
    <property type="match status" value="1"/>
</dbReference>
<dbReference type="RefSeq" id="XP_030851807.1">
    <property type="nucleotide sequence ID" value="XM_030995947.1"/>
</dbReference>
<protein>
    <recommendedName>
        <fullName evidence="5">Intraflagellar transport protein 74 homolog</fullName>
    </recommendedName>
</protein>
<keyword evidence="4" id="KW-1185">Reference proteome</keyword>
<dbReference type="GO" id="GO:0035735">
    <property type="term" value="P:intraciliary transport involved in cilium assembly"/>
    <property type="evidence" value="ECO:0000318"/>
    <property type="project" value="GO_Central"/>
</dbReference>
<dbReference type="GO" id="GO:0030992">
    <property type="term" value="C:intraciliary transport particle B"/>
    <property type="evidence" value="ECO:0000318"/>
    <property type="project" value="GO_Central"/>
</dbReference>
<feature type="coiled-coil region" evidence="1">
    <location>
        <begin position="450"/>
        <end position="504"/>
    </location>
</feature>
<evidence type="ECO:0008006" key="5">
    <source>
        <dbReference type="Google" id="ProtNLM"/>
    </source>
</evidence>
<dbReference type="EnsemblMetazoa" id="XM_030995947">
    <property type="protein sequence ID" value="XP_030851807"/>
    <property type="gene ID" value="LOC585028"/>
</dbReference>
<dbReference type="Proteomes" id="UP000007110">
    <property type="component" value="Unassembled WGS sequence"/>
</dbReference>
<evidence type="ECO:0000313" key="4">
    <source>
        <dbReference type="Proteomes" id="UP000007110"/>
    </source>
</evidence>
<keyword evidence="1" id="KW-0175">Coiled coil</keyword>
<dbReference type="GeneID" id="585028"/>
<reference evidence="4" key="1">
    <citation type="submission" date="2015-02" db="EMBL/GenBank/DDBJ databases">
        <title>Genome sequencing for Strongylocentrotus purpuratus.</title>
        <authorList>
            <person name="Murali S."/>
            <person name="Liu Y."/>
            <person name="Vee V."/>
            <person name="English A."/>
            <person name="Wang M."/>
            <person name="Skinner E."/>
            <person name="Han Y."/>
            <person name="Muzny D.M."/>
            <person name="Worley K.C."/>
            <person name="Gibbs R.A."/>
        </authorList>
    </citation>
    <scope>NUCLEOTIDE SEQUENCE</scope>
</reference>
<evidence type="ECO:0000313" key="3">
    <source>
        <dbReference type="EnsemblMetazoa" id="XP_030851807"/>
    </source>
</evidence>